<gene>
    <name evidence="1" type="ORF">EDC37_11429</name>
</gene>
<evidence type="ECO:0000313" key="2">
    <source>
        <dbReference type="Proteomes" id="UP000295188"/>
    </source>
</evidence>
<reference evidence="1 2" key="1">
    <citation type="submission" date="2019-03" db="EMBL/GenBank/DDBJ databases">
        <title>Genomic Encyclopedia of Type Strains, Phase IV (KMG-IV): sequencing the most valuable type-strain genomes for metagenomic binning, comparative biology and taxonomic classification.</title>
        <authorList>
            <person name="Goeker M."/>
        </authorList>
    </citation>
    <scope>NUCLEOTIDE SEQUENCE [LARGE SCALE GENOMIC DNA]</scope>
    <source>
        <strain evidence="1 2">DSM 20467</strain>
    </source>
</reference>
<organism evidence="1 2">
    <name type="scientific">Pectinatus cerevisiiphilus</name>
    <dbReference type="NCBI Taxonomy" id="86956"/>
    <lineage>
        <taxon>Bacteria</taxon>
        <taxon>Bacillati</taxon>
        <taxon>Bacillota</taxon>
        <taxon>Negativicutes</taxon>
        <taxon>Selenomonadales</taxon>
        <taxon>Selenomonadaceae</taxon>
        <taxon>Pectinatus</taxon>
    </lineage>
</organism>
<sequence>MMDIENIKNELKEHVLDSVKDEAKAATMSWLKDKILPAAKEIAETYTAALKESAASETGWNKFRDTVFLPTLVDGAFWLFDKVLEKMVAVPAVKESA</sequence>
<name>A0A4R3K4C6_9FIRM</name>
<dbReference type="Proteomes" id="UP000295188">
    <property type="component" value="Unassembled WGS sequence"/>
</dbReference>
<dbReference type="AlphaFoldDB" id="A0A4R3K4C6"/>
<keyword evidence="2" id="KW-1185">Reference proteome</keyword>
<evidence type="ECO:0000313" key="1">
    <source>
        <dbReference type="EMBL" id="TCS77628.1"/>
    </source>
</evidence>
<protein>
    <submittedName>
        <fullName evidence="1">Uncharacterized protein</fullName>
    </submittedName>
</protein>
<proteinExistence type="predicted"/>
<comment type="caution">
    <text evidence="1">The sequence shown here is derived from an EMBL/GenBank/DDBJ whole genome shotgun (WGS) entry which is preliminary data.</text>
</comment>
<accession>A0A4R3K4C6</accession>
<dbReference type="EMBL" id="SMAA01000014">
    <property type="protein sequence ID" value="TCS77628.1"/>
    <property type="molecule type" value="Genomic_DNA"/>
</dbReference>